<name>A0ABX7C3P1_9HYPH</name>
<evidence type="ECO:0000259" key="3">
    <source>
        <dbReference type="PROSITE" id="PS51898"/>
    </source>
</evidence>
<dbReference type="InterPro" id="IPR002104">
    <property type="entry name" value="Integrase_catalytic"/>
</dbReference>
<dbReference type="CDD" id="cd00796">
    <property type="entry name" value="INT_Rci_Hp1_C"/>
    <property type="match status" value="1"/>
</dbReference>
<keyword evidence="1" id="KW-0229">DNA integration</keyword>
<evidence type="ECO:0000256" key="1">
    <source>
        <dbReference type="ARBA" id="ARBA00022908"/>
    </source>
</evidence>
<keyword evidence="5" id="KW-1185">Reference proteome</keyword>
<dbReference type="PROSITE" id="PS51898">
    <property type="entry name" value="TYR_RECOMBINASE"/>
    <property type="match status" value="1"/>
</dbReference>
<dbReference type="PANTHER" id="PTHR30349">
    <property type="entry name" value="PHAGE INTEGRASE-RELATED"/>
    <property type="match status" value="1"/>
</dbReference>
<proteinExistence type="predicted"/>
<keyword evidence="2" id="KW-0233">DNA recombination</keyword>
<protein>
    <submittedName>
        <fullName evidence="4">Site-specific integrase</fullName>
    </submittedName>
</protein>
<organism evidence="4 5">
    <name type="scientific">Devosia rhizoryzae</name>
    <dbReference type="NCBI Taxonomy" id="2774137"/>
    <lineage>
        <taxon>Bacteria</taxon>
        <taxon>Pseudomonadati</taxon>
        <taxon>Pseudomonadota</taxon>
        <taxon>Alphaproteobacteria</taxon>
        <taxon>Hyphomicrobiales</taxon>
        <taxon>Devosiaceae</taxon>
        <taxon>Devosia</taxon>
    </lineage>
</organism>
<feature type="domain" description="Tyr recombinase" evidence="3">
    <location>
        <begin position="124"/>
        <end position="301"/>
    </location>
</feature>
<sequence length="303" mass="33977">MASSSVSTDRAFAPVSSKEFLPPVDLGDVLITDLLEICNSERADKVMAGERIRFALVPLVKFWAGRTAAAVTRQSCEAYGKWRSRADGTVRRELGVLRASINHAHAEGRLSRKLVIHLPARPEPKERWLSKNEAARLLIAARQAPRARSYLPLFILIGLHTGARKSSITALRWDQIDLVAGLIDWQPQGRKRTKKRRPRIRIPRKLLGHLRRARLRAPSATYVIHENGSPIFDPKKSFAAACDLAGLSDVSPHVLRHTRATWGMQAGAKTWELSGFLGMTEQTLVEIYGHHHPDFQREAAELY</sequence>
<evidence type="ECO:0000256" key="2">
    <source>
        <dbReference type="ARBA" id="ARBA00023172"/>
    </source>
</evidence>
<evidence type="ECO:0000313" key="5">
    <source>
        <dbReference type="Proteomes" id="UP000595857"/>
    </source>
</evidence>
<dbReference type="EMBL" id="CP068046">
    <property type="protein sequence ID" value="QQR38413.1"/>
    <property type="molecule type" value="Genomic_DNA"/>
</dbReference>
<dbReference type="SUPFAM" id="SSF56349">
    <property type="entry name" value="DNA breaking-rejoining enzymes"/>
    <property type="match status" value="1"/>
</dbReference>
<dbReference type="PANTHER" id="PTHR30349:SF88">
    <property type="entry name" value="BLL1584 PROTEIN"/>
    <property type="match status" value="1"/>
</dbReference>
<gene>
    <name evidence="4" type="ORF">JI748_11555</name>
</gene>
<dbReference type="InterPro" id="IPR013762">
    <property type="entry name" value="Integrase-like_cat_sf"/>
</dbReference>
<dbReference type="InterPro" id="IPR050090">
    <property type="entry name" value="Tyrosine_recombinase_XerCD"/>
</dbReference>
<dbReference type="Proteomes" id="UP000595857">
    <property type="component" value="Chromosome"/>
</dbReference>
<dbReference type="RefSeq" id="WP_201630742.1">
    <property type="nucleotide sequence ID" value="NZ_CP068046.1"/>
</dbReference>
<dbReference type="Pfam" id="PF00589">
    <property type="entry name" value="Phage_integrase"/>
    <property type="match status" value="1"/>
</dbReference>
<evidence type="ECO:0000313" key="4">
    <source>
        <dbReference type="EMBL" id="QQR38413.1"/>
    </source>
</evidence>
<accession>A0ABX7C3P1</accession>
<dbReference type="Gene3D" id="1.10.443.10">
    <property type="entry name" value="Intergrase catalytic core"/>
    <property type="match status" value="1"/>
</dbReference>
<reference evidence="4 5" key="1">
    <citation type="submission" date="2021-01" db="EMBL/GenBank/DDBJ databases">
        <title>Genome seq and assembly of Devosia sp. LEGU1.</title>
        <authorList>
            <person name="Chhetri G."/>
        </authorList>
    </citation>
    <scope>NUCLEOTIDE SEQUENCE [LARGE SCALE GENOMIC DNA]</scope>
    <source>
        <strain evidence="4 5">LEGU1</strain>
    </source>
</reference>
<dbReference type="InterPro" id="IPR011010">
    <property type="entry name" value="DNA_brk_join_enz"/>
</dbReference>